<organism evidence="3 4">
    <name type="scientific">Blepharisma stoltei</name>
    <dbReference type="NCBI Taxonomy" id="1481888"/>
    <lineage>
        <taxon>Eukaryota</taxon>
        <taxon>Sar</taxon>
        <taxon>Alveolata</taxon>
        <taxon>Ciliophora</taxon>
        <taxon>Postciliodesmatophora</taxon>
        <taxon>Heterotrichea</taxon>
        <taxon>Heterotrichida</taxon>
        <taxon>Blepharismidae</taxon>
        <taxon>Blepharisma</taxon>
    </lineage>
</organism>
<evidence type="ECO:0000256" key="2">
    <source>
        <dbReference type="SAM" id="MobiDB-lite"/>
    </source>
</evidence>
<dbReference type="AlphaFoldDB" id="A0AAU9K473"/>
<evidence type="ECO:0000256" key="1">
    <source>
        <dbReference type="SAM" id="Coils"/>
    </source>
</evidence>
<feature type="coiled-coil region" evidence="1">
    <location>
        <begin position="342"/>
        <end position="377"/>
    </location>
</feature>
<keyword evidence="1" id="KW-0175">Coiled coil</keyword>
<name>A0AAU9K473_9CILI</name>
<comment type="caution">
    <text evidence="3">The sequence shown here is derived from an EMBL/GenBank/DDBJ whole genome shotgun (WGS) entry which is preliminary data.</text>
</comment>
<proteinExistence type="predicted"/>
<feature type="compositionally biased region" description="Basic residues" evidence="2">
    <location>
        <begin position="523"/>
        <end position="534"/>
    </location>
</feature>
<sequence>MNKYTDRSRPQTAYSVAKRSHASLAEPLSTRCATASSLIRPKLLIGNLISTIDKPSVTNRHNLLHENLSGNFDEIDHANPDDSQYEMDLYFPQKPPRSSISGLTLIENEKLAKKSFSISYAPNSTREETLKADLSHKKLPTNQDFTKMLNRLEMVISNKSLGNRRIELTEGEAVDDYLEIADGHYYRVITKGKKCPMRVMLKVLKGKVITYVSRTTIMPNEATHDQVSKSYTFEVSDPGLKFKAETISLGIFAIADSNYSIRIHFGREKEHHSSHNKSEPRENRDYYQNDVAREMEKDLTKYRAKYTQKRNLKLVTELSEKSLTWEIRHQQTVERKKQILLEKKKRAEMMIIRNEIKREEERKKREFEEAKTVLQAQQRVWIILIKFAQAYEIMNERRCNEKSKTLMKLKENGSARKLQLFYKKKQSDMTAYDVNLLRAGPLLKLYCSSIKMIMEKTVKKKILSLIRMSARMREIPTHFEDYYSCAEKIQKAWAEYVKKKNERWSSLIELWNQTIPTYISPRPKPKSGKGKSRSPSKIMPNIPDFQRDRILTEYIRECKRKYINDLNTFYESKGHLLNTAAGALQGSQENPKKIKIEYPPNFVFNPTSADIMKLIEKFIKSQTN</sequence>
<accession>A0AAU9K473</accession>
<keyword evidence="4" id="KW-1185">Reference proteome</keyword>
<feature type="region of interest" description="Disordered" evidence="2">
    <location>
        <begin position="519"/>
        <end position="539"/>
    </location>
</feature>
<protein>
    <submittedName>
        <fullName evidence="3">Uncharacterized protein</fullName>
    </submittedName>
</protein>
<dbReference type="Proteomes" id="UP001162131">
    <property type="component" value="Unassembled WGS sequence"/>
</dbReference>
<dbReference type="EMBL" id="CAJZBQ010000054">
    <property type="protein sequence ID" value="CAG9332201.1"/>
    <property type="molecule type" value="Genomic_DNA"/>
</dbReference>
<evidence type="ECO:0000313" key="4">
    <source>
        <dbReference type="Proteomes" id="UP001162131"/>
    </source>
</evidence>
<evidence type="ECO:0000313" key="3">
    <source>
        <dbReference type="EMBL" id="CAG9332201.1"/>
    </source>
</evidence>
<reference evidence="3" key="1">
    <citation type="submission" date="2021-09" db="EMBL/GenBank/DDBJ databases">
        <authorList>
            <consortium name="AG Swart"/>
            <person name="Singh M."/>
            <person name="Singh A."/>
            <person name="Seah K."/>
            <person name="Emmerich C."/>
        </authorList>
    </citation>
    <scope>NUCLEOTIDE SEQUENCE</scope>
    <source>
        <strain evidence="3">ATCC30299</strain>
    </source>
</reference>
<gene>
    <name evidence="3" type="ORF">BSTOLATCC_MIC55653</name>
</gene>